<evidence type="ECO:0000313" key="2">
    <source>
        <dbReference type="Proteomes" id="UP000625210"/>
    </source>
</evidence>
<evidence type="ECO:0000313" key="1">
    <source>
        <dbReference type="EMBL" id="GGE20612.1"/>
    </source>
</evidence>
<protein>
    <submittedName>
        <fullName evidence="1">Uncharacterized protein</fullName>
    </submittedName>
</protein>
<reference evidence="1" key="2">
    <citation type="submission" date="2020-09" db="EMBL/GenBank/DDBJ databases">
        <authorList>
            <person name="Sun Q."/>
            <person name="Zhou Y."/>
        </authorList>
    </citation>
    <scope>NUCLEOTIDE SEQUENCE</scope>
    <source>
        <strain evidence="1">CGMCC 1.15179</strain>
    </source>
</reference>
<name>A0A8J2YD14_9BACL</name>
<comment type="caution">
    <text evidence="1">The sequence shown here is derived from an EMBL/GenBank/DDBJ whole genome shotgun (WGS) entry which is preliminary data.</text>
</comment>
<gene>
    <name evidence="1" type="ORF">GCM10011571_23230</name>
</gene>
<keyword evidence="2" id="KW-1185">Reference proteome</keyword>
<dbReference type="RefSeq" id="WP_188648043.1">
    <property type="nucleotide sequence ID" value="NZ_BMHQ01000007.1"/>
</dbReference>
<reference evidence="1" key="1">
    <citation type="journal article" date="2014" name="Int. J. Syst. Evol. Microbiol.">
        <title>Complete genome sequence of Corynebacterium casei LMG S-19264T (=DSM 44701T), isolated from a smear-ripened cheese.</title>
        <authorList>
            <consortium name="US DOE Joint Genome Institute (JGI-PGF)"/>
            <person name="Walter F."/>
            <person name="Albersmeier A."/>
            <person name="Kalinowski J."/>
            <person name="Ruckert C."/>
        </authorList>
    </citation>
    <scope>NUCLEOTIDE SEQUENCE</scope>
    <source>
        <strain evidence="1">CGMCC 1.15179</strain>
    </source>
</reference>
<dbReference type="EMBL" id="BMHQ01000007">
    <property type="protein sequence ID" value="GGE20612.1"/>
    <property type="molecule type" value="Genomic_DNA"/>
</dbReference>
<dbReference type="Proteomes" id="UP000625210">
    <property type="component" value="Unassembled WGS sequence"/>
</dbReference>
<organism evidence="1 2">
    <name type="scientific">Marinithermofilum abyssi</name>
    <dbReference type="NCBI Taxonomy" id="1571185"/>
    <lineage>
        <taxon>Bacteria</taxon>
        <taxon>Bacillati</taxon>
        <taxon>Bacillota</taxon>
        <taxon>Bacilli</taxon>
        <taxon>Bacillales</taxon>
        <taxon>Thermoactinomycetaceae</taxon>
        <taxon>Marinithermofilum</taxon>
    </lineage>
</organism>
<sequence>MVKSSPETGVSCCFHSGFRYMMGYRGIYGSEEIMERKAAAYDFWNDERLGIDRPRLHVPYEQLSEKEQHLFELRCQEICSRIPPQIKSFEREYMNCFEALNRSGDDQEFEQLFDRMNDLSSRICDLNVLYLHIEGSYLGANVHG</sequence>
<dbReference type="AlphaFoldDB" id="A0A8J2YD14"/>
<accession>A0A8J2YD14</accession>
<proteinExistence type="predicted"/>